<proteinExistence type="predicted"/>
<reference evidence="2" key="1">
    <citation type="submission" date="2018-11" db="EMBL/GenBank/DDBJ databases">
        <authorList>
            <consortium name="Pathogen Informatics"/>
        </authorList>
    </citation>
    <scope>NUCLEOTIDE SEQUENCE</scope>
</reference>
<evidence type="ECO:0000313" key="2">
    <source>
        <dbReference type="EMBL" id="VEL41194.1"/>
    </source>
</evidence>
<name>A0A3S5ANB1_9PLAT</name>
<dbReference type="EMBL" id="CAAALY010268316">
    <property type="protein sequence ID" value="VEL41194.1"/>
    <property type="molecule type" value="Genomic_DNA"/>
</dbReference>
<sequence>MTFHCSGPSRQLSSLGCPADVNGPYLSSTPCPHTCPLVGCRSQGGVGRGLSVEFTSLTDRDHHRHIRESNDPATVQWINSVCMTTTRDAEISLLRPECTARSTQQCAGSTVVGGDLQWASLAEATSDSDSSHQNDESTLFLPN</sequence>
<keyword evidence="3" id="KW-1185">Reference proteome</keyword>
<comment type="caution">
    <text evidence="2">The sequence shown here is derived from an EMBL/GenBank/DDBJ whole genome shotgun (WGS) entry which is preliminary data.</text>
</comment>
<accession>A0A3S5ANB1</accession>
<dbReference type="AlphaFoldDB" id="A0A3S5ANB1"/>
<dbReference type="Proteomes" id="UP000784294">
    <property type="component" value="Unassembled WGS sequence"/>
</dbReference>
<gene>
    <name evidence="2" type="ORF">PXEA_LOCUS34634</name>
</gene>
<organism evidence="2 3">
    <name type="scientific">Protopolystoma xenopodis</name>
    <dbReference type="NCBI Taxonomy" id="117903"/>
    <lineage>
        <taxon>Eukaryota</taxon>
        <taxon>Metazoa</taxon>
        <taxon>Spiralia</taxon>
        <taxon>Lophotrochozoa</taxon>
        <taxon>Platyhelminthes</taxon>
        <taxon>Monogenea</taxon>
        <taxon>Polyopisthocotylea</taxon>
        <taxon>Polystomatidea</taxon>
        <taxon>Polystomatidae</taxon>
        <taxon>Protopolystoma</taxon>
    </lineage>
</organism>
<evidence type="ECO:0000313" key="3">
    <source>
        <dbReference type="Proteomes" id="UP000784294"/>
    </source>
</evidence>
<protein>
    <submittedName>
        <fullName evidence="2">Uncharacterized protein</fullName>
    </submittedName>
</protein>
<feature type="region of interest" description="Disordered" evidence="1">
    <location>
        <begin position="123"/>
        <end position="143"/>
    </location>
</feature>
<evidence type="ECO:0000256" key="1">
    <source>
        <dbReference type="SAM" id="MobiDB-lite"/>
    </source>
</evidence>